<sequence>MKTSHWHRTRWAAPTAVATLTLAAWATWVQAADKDKAAAAAAGASAAQAALTVTTTTAQATTLAHKLSANGNIAAWQEAVIGTEANGLRLADVRVNVGDVVKKGQVLATFAAETVQAELNQTRAAVGEAEATLAEAEANAQRARELSATGALSAQQINQYLTAERTARARLDAQKAMARLQELRLKQTQVLAPDNGVISARNATIGAVLPAGSEMFRLIRQGRLEWRAEVPSSDLPQLKPGMPVQVALPTGSTIGGKVRMLAPTVDDKTRNALVYVDLAASPDVRAGMFARGEFEVGSGQGLTLPQSAVVLRDGFSYVLKLGAGNKVAQTKVSVGRRVGDRVEITSGLDAQARVVASGGAFLADGDLVRIVDAPPAAPKAQASRSSASTLGAVVPTATSAK</sequence>
<feature type="domain" description="CusB-like beta-barrel" evidence="5">
    <location>
        <begin position="228"/>
        <end position="294"/>
    </location>
</feature>
<dbReference type="Gene3D" id="2.40.420.20">
    <property type="match status" value="1"/>
</dbReference>
<gene>
    <name evidence="8" type="ORF">AACH06_00895</name>
</gene>
<keyword evidence="4" id="KW-0732">Signal</keyword>
<evidence type="ECO:0000313" key="8">
    <source>
        <dbReference type="EMBL" id="MEK8029361.1"/>
    </source>
</evidence>
<feature type="domain" description="CzcB-like barrel-sandwich hybrid" evidence="6">
    <location>
        <begin position="90"/>
        <end position="218"/>
    </location>
</feature>
<dbReference type="InterPro" id="IPR006143">
    <property type="entry name" value="RND_pump_MFP"/>
</dbReference>
<dbReference type="InterPro" id="IPR058637">
    <property type="entry name" value="YknX-like_C"/>
</dbReference>
<dbReference type="Gene3D" id="2.40.50.100">
    <property type="match status" value="1"/>
</dbReference>
<evidence type="ECO:0000313" key="9">
    <source>
        <dbReference type="Proteomes" id="UP001371218"/>
    </source>
</evidence>
<keyword evidence="9" id="KW-1185">Reference proteome</keyword>
<dbReference type="Pfam" id="PF25973">
    <property type="entry name" value="BSH_CzcB"/>
    <property type="match status" value="1"/>
</dbReference>
<reference evidence="8 9" key="1">
    <citation type="submission" date="2024-04" db="EMBL/GenBank/DDBJ databases">
        <title>Novel species of the genus Ideonella isolated from streams.</title>
        <authorList>
            <person name="Lu H."/>
        </authorList>
    </citation>
    <scope>NUCLEOTIDE SEQUENCE [LARGE SCALE GENOMIC DNA]</scope>
    <source>
        <strain evidence="8 9">DXS29W</strain>
    </source>
</reference>
<feature type="signal peptide" evidence="4">
    <location>
        <begin position="1"/>
        <end position="31"/>
    </location>
</feature>
<dbReference type="Gene3D" id="2.40.30.170">
    <property type="match status" value="1"/>
</dbReference>
<dbReference type="Pfam" id="PF25954">
    <property type="entry name" value="Beta-barrel_RND_2"/>
    <property type="match status" value="1"/>
</dbReference>
<evidence type="ECO:0000256" key="1">
    <source>
        <dbReference type="ARBA" id="ARBA00009477"/>
    </source>
</evidence>
<comment type="similarity">
    <text evidence="1">Belongs to the membrane fusion protein (MFP) (TC 8.A.1) family.</text>
</comment>
<dbReference type="InterPro" id="IPR058792">
    <property type="entry name" value="Beta-barrel_RND_2"/>
</dbReference>
<evidence type="ECO:0000256" key="4">
    <source>
        <dbReference type="SAM" id="SignalP"/>
    </source>
</evidence>
<proteinExistence type="inferred from homology"/>
<evidence type="ECO:0000259" key="7">
    <source>
        <dbReference type="Pfam" id="PF25989"/>
    </source>
</evidence>
<dbReference type="SUPFAM" id="SSF111369">
    <property type="entry name" value="HlyD-like secretion proteins"/>
    <property type="match status" value="1"/>
</dbReference>
<feature type="coiled-coil region" evidence="2">
    <location>
        <begin position="112"/>
        <end position="186"/>
    </location>
</feature>
<evidence type="ECO:0000256" key="3">
    <source>
        <dbReference type="SAM" id="MobiDB-lite"/>
    </source>
</evidence>
<evidence type="ECO:0000256" key="2">
    <source>
        <dbReference type="SAM" id="Coils"/>
    </source>
</evidence>
<dbReference type="PANTHER" id="PTHR30469">
    <property type="entry name" value="MULTIDRUG RESISTANCE PROTEIN MDTA"/>
    <property type="match status" value="1"/>
</dbReference>
<protein>
    <submittedName>
        <fullName evidence="8">Efflux RND transporter periplasmic adaptor subunit</fullName>
    </submittedName>
</protein>
<evidence type="ECO:0000259" key="6">
    <source>
        <dbReference type="Pfam" id="PF25973"/>
    </source>
</evidence>
<dbReference type="Gene3D" id="1.10.287.470">
    <property type="entry name" value="Helix hairpin bin"/>
    <property type="match status" value="1"/>
</dbReference>
<dbReference type="EMBL" id="JBBUTG010000001">
    <property type="protein sequence ID" value="MEK8029361.1"/>
    <property type="molecule type" value="Genomic_DNA"/>
</dbReference>
<dbReference type="PANTHER" id="PTHR30469:SF15">
    <property type="entry name" value="HLYD FAMILY OF SECRETION PROTEINS"/>
    <property type="match status" value="1"/>
</dbReference>
<feature type="chain" id="PRO_5047181816" evidence="4">
    <location>
        <begin position="32"/>
        <end position="401"/>
    </location>
</feature>
<evidence type="ECO:0000259" key="5">
    <source>
        <dbReference type="Pfam" id="PF25954"/>
    </source>
</evidence>
<dbReference type="NCBIfam" id="TIGR01730">
    <property type="entry name" value="RND_mfp"/>
    <property type="match status" value="1"/>
</dbReference>
<dbReference type="RefSeq" id="WP_341423700.1">
    <property type="nucleotide sequence ID" value="NZ_JBBUTG010000001.1"/>
</dbReference>
<dbReference type="Proteomes" id="UP001371218">
    <property type="component" value="Unassembled WGS sequence"/>
</dbReference>
<accession>A0ABU9BHT6</accession>
<organism evidence="8 9">
    <name type="scientific">Ideonella lacteola</name>
    <dbReference type="NCBI Taxonomy" id="2984193"/>
    <lineage>
        <taxon>Bacteria</taxon>
        <taxon>Pseudomonadati</taxon>
        <taxon>Pseudomonadota</taxon>
        <taxon>Betaproteobacteria</taxon>
        <taxon>Burkholderiales</taxon>
        <taxon>Sphaerotilaceae</taxon>
        <taxon>Ideonella</taxon>
    </lineage>
</organism>
<feature type="domain" description="YknX-like C-terminal permuted SH3-like" evidence="7">
    <location>
        <begin position="301"/>
        <end position="369"/>
    </location>
</feature>
<name>A0ABU9BHT6_9BURK</name>
<keyword evidence="2" id="KW-0175">Coiled coil</keyword>
<comment type="caution">
    <text evidence="8">The sequence shown here is derived from an EMBL/GenBank/DDBJ whole genome shotgun (WGS) entry which is preliminary data.</text>
</comment>
<feature type="region of interest" description="Disordered" evidence="3">
    <location>
        <begin position="378"/>
        <end position="401"/>
    </location>
</feature>
<dbReference type="InterPro" id="IPR058647">
    <property type="entry name" value="BSH_CzcB-like"/>
</dbReference>
<dbReference type="Pfam" id="PF25989">
    <property type="entry name" value="YknX_C"/>
    <property type="match status" value="1"/>
</dbReference>